<dbReference type="RefSeq" id="WP_125005938.1">
    <property type="nucleotide sequence ID" value="NZ_BHYK01000045.1"/>
</dbReference>
<dbReference type="AlphaFoldDB" id="A0A401UTK8"/>
<sequence length="492" mass="58120">MIKMYYEDLPRKKNNTSITIDWNKTIGHKTRFIHGNIEGEVKIVKYEKNYLWIKYGDKKLFKIDTDAFKRCRLSLLLEKRTNKFKIEIGQVFKDNKRDLIIIGKEYRIDRSTNQNKKWYKYRCNICGFCDDRSWIVESNLLSKKQQGCSCCAGKIVVEHINSILSYEETHWMIKFFQYGYNEAKEHMPQSNKKIFFKCPDCNRIKDKSISISNLYINHSIGCSCSDGFSFGHKYIHNLLEQLKFNFISNHTYDWCKFYNPYKGKQTDGEYDFIIEDMKIIIEVDGGFHRKDNKMNEQSEEESNFLDEEKNRLAEEQGYKVIRVIYNDDFEMKKSTLESEMRNYFDLGDIDWTMCECFALSNLCKKACEIKRDNINLTTTEIGKIVGLGKNTIQRYLKKGNKIWDWCNYDGKEESRKNGNKSGRLKVKPVEIFNKDDISLGKFFSGVELSRQSENLFGVKLNRGSISQVCNNKAKQYKGYTFKYIEDNLKEAI</sequence>
<comment type="caution">
    <text evidence="1">The sequence shown here is derived from an EMBL/GenBank/DDBJ whole genome shotgun (WGS) entry which is preliminary data.</text>
</comment>
<evidence type="ECO:0008006" key="3">
    <source>
        <dbReference type="Google" id="ProtNLM"/>
    </source>
</evidence>
<dbReference type="Proteomes" id="UP000287872">
    <property type="component" value="Unassembled WGS sequence"/>
</dbReference>
<dbReference type="EMBL" id="BHYK01000045">
    <property type="protein sequence ID" value="GCD12885.1"/>
    <property type="molecule type" value="Genomic_DNA"/>
</dbReference>
<organism evidence="1 2">
    <name type="scientific">Clostridium tagluense</name>
    <dbReference type="NCBI Taxonomy" id="360422"/>
    <lineage>
        <taxon>Bacteria</taxon>
        <taxon>Bacillati</taxon>
        <taxon>Bacillota</taxon>
        <taxon>Clostridia</taxon>
        <taxon>Eubacteriales</taxon>
        <taxon>Clostridiaceae</taxon>
        <taxon>Clostridium</taxon>
    </lineage>
</organism>
<dbReference type="OrthoDB" id="583824at2"/>
<name>A0A401UTK8_9CLOT</name>
<reference evidence="1 2" key="1">
    <citation type="submission" date="2018-11" db="EMBL/GenBank/DDBJ databases">
        <title>Genome sequencing and assembly of Clostridium tagluense strain A121.</title>
        <authorList>
            <person name="Murakami T."/>
            <person name="Segawa T."/>
            <person name="Shcherbakova V.A."/>
            <person name="Mori H."/>
            <person name="Yoshimura Y."/>
        </authorList>
    </citation>
    <scope>NUCLEOTIDE SEQUENCE [LARGE SCALE GENOMIC DNA]</scope>
    <source>
        <strain evidence="1 2">A121</strain>
    </source>
</reference>
<dbReference type="Gene3D" id="3.40.960.10">
    <property type="entry name" value="VSR Endonuclease"/>
    <property type="match status" value="1"/>
</dbReference>
<protein>
    <recommendedName>
        <fullName evidence="3">DUF559 domain-containing protein</fullName>
    </recommendedName>
</protein>
<accession>A0A401UTK8</accession>
<proteinExistence type="predicted"/>
<dbReference type="InterPro" id="IPR036388">
    <property type="entry name" value="WH-like_DNA-bd_sf"/>
</dbReference>
<evidence type="ECO:0000313" key="1">
    <source>
        <dbReference type="EMBL" id="GCD12885.1"/>
    </source>
</evidence>
<gene>
    <name evidence="1" type="ORF">Ctaglu_45080</name>
</gene>
<evidence type="ECO:0000313" key="2">
    <source>
        <dbReference type="Proteomes" id="UP000287872"/>
    </source>
</evidence>
<dbReference type="Gene3D" id="1.10.10.10">
    <property type="entry name" value="Winged helix-like DNA-binding domain superfamily/Winged helix DNA-binding domain"/>
    <property type="match status" value="1"/>
</dbReference>
<keyword evidence="2" id="KW-1185">Reference proteome</keyword>